<keyword evidence="5" id="KW-0597">Phosphoprotein</keyword>
<dbReference type="RefSeq" id="WP_173058698.1">
    <property type="nucleotide sequence ID" value="NZ_AP022853.1"/>
</dbReference>
<dbReference type="CDD" id="cd00075">
    <property type="entry name" value="HATPase"/>
    <property type="match status" value="1"/>
</dbReference>
<dbReference type="SUPFAM" id="SSF47384">
    <property type="entry name" value="Homodimeric domain of signal transducing histidine kinase"/>
    <property type="match status" value="1"/>
</dbReference>
<evidence type="ECO:0000256" key="7">
    <source>
        <dbReference type="ARBA" id="ARBA00022741"/>
    </source>
</evidence>
<feature type="transmembrane region" description="Helical" evidence="10">
    <location>
        <begin position="79"/>
        <end position="96"/>
    </location>
</feature>
<dbReference type="SMART" id="SM00387">
    <property type="entry name" value="HATPase_c"/>
    <property type="match status" value="1"/>
</dbReference>
<feature type="domain" description="Histidine kinase" evidence="11">
    <location>
        <begin position="214"/>
        <end position="419"/>
    </location>
</feature>
<dbReference type="Gene3D" id="3.30.565.10">
    <property type="entry name" value="Histidine kinase-like ATPase, C-terminal domain"/>
    <property type="match status" value="1"/>
</dbReference>
<sequence>MFGPDAPMMALPTSNLRRIFLLRSIEIGGLLLAIVLARHVLELPLPLPPIAAVIGLLALVNLFTWWRLRQVWPVADGEFFAQLLVDVVAITVLLFYCGGSTNPLVSFYLVPLVIAAITLPAAYTWAMALLTAGCYTLLMFNYYPLMPKSGDFSTAIYLHLTGMWMTFVLSAFLIAFFVVRMASTIRERDRQLAAAREETLRNERIVALGTLAAGAAHELGTPLSTMAVVTRELQREYGANPDLADDLQLLREQVDNCKHILSSLLASAGQARMEDAAGAALDAYLEEVLEKWRLMRPGVTAAVSWLGARPAPHIMTDQTLSQGLLNLLNNAADASPDNVEVEADWDDAEIRLQIRDRGPGLSAEAVQQAGRPFYTTKGNGIGIGLFLANATVERLGGKVSLRNRDGGGAMTEIRLPLSKLQA</sequence>
<dbReference type="InterPro" id="IPR005467">
    <property type="entry name" value="His_kinase_dom"/>
</dbReference>
<dbReference type="InterPro" id="IPR036890">
    <property type="entry name" value="HATPase_C_sf"/>
</dbReference>
<evidence type="ECO:0000256" key="4">
    <source>
        <dbReference type="ARBA" id="ARBA00022475"/>
    </source>
</evidence>
<name>A0A6F8V5S8_9PROT</name>
<feature type="transmembrane region" description="Helical" evidence="10">
    <location>
        <begin position="20"/>
        <end position="41"/>
    </location>
</feature>
<dbReference type="Pfam" id="PF02518">
    <property type="entry name" value="HATPase_c"/>
    <property type="match status" value="1"/>
</dbReference>
<proteinExistence type="predicted"/>
<protein>
    <recommendedName>
        <fullName evidence="3">histidine kinase</fullName>
        <ecNumber evidence="3">2.7.13.3</ecNumber>
    </recommendedName>
</protein>
<dbReference type="GO" id="GO:0005524">
    <property type="term" value="F:ATP binding"/>
    <property type="evidence" value="ECO:0007669"/>
    <property type="project" value="UniProtKB-KW"/>
</dbReference>
<dbReference type="PRINTS" id="PR00344">
    <property type="entry name" value="BCTRLSENSOR"/>
</dbReference>
<evidence type="ECO:0000256" key="3">
    <source>
        <dbReference type="ARBA" id="ARBA00012438"/>
    </source>
</evidence>
<gene>
    <name evidence="12" type="primary">roxS</name>
    <name evidence="12" type="ORF">SKTS_00690</name>
</gene>
<dbReference type="EMBL" id="AP022853">
    <property type="protein sequence ID" value="BCB25183.1"/>
    <property type="molecule type" value="Genomic_DNA"/>
</dbReference>
<dbReference type="PROSITE" id="PS50109">
    <property type="entry name" value="HIS_KIN"/>
    <property type="match status" value="1"/>
</dbReference>
<dbReference type="GO" id="GO:0005886">
    <property type="term" value="C:plasma membrane"/>
    <property type="evidence" value="ECO:0007669"/>
    <property type="project" value="UniProtKB-SubCell"/>
</dbReference>
<evidence type="ECO:0000256" key="9">
    <source>
        <dbReference type="ARBA" id="ARBA00022840"/>
    </source>
</evidence>
<feature type="transmembrane region" description="Helical" evidence="10">
    <location>
        <begin position="126"/>
        <end position="144"/>
    </location>
</feature>
<keyword evidence="10" id="KW-0472">Membrane</keyword>
<comment type="catalytic activity">
    <reaction evidence="1">
        <text>ATP + protein L-histidine = ADP + protein N-phospho-L-histidine.</text>
        <dbReference type="EC" id="2.7.13.3"/>
    </reaction>
</comment>
<accession>A0A6F8V5S8</accession>
<keyword evidence="10" id="KW-1133">Transmembrane helix</keyword>
<keyword evidence="10" id="KW-0812">Transmembrane</keyword>
<keyword evidence="9" id="KW-0067">ATP-binding</keyword>
<dbReference type="CDD" id="cd00082">
    <property type="entry name" value="HisKA"/>
    <property type="match status" value="1"/>
</dbReference>
<evidence type="ECO:0000313" key="13">
    <source>
        <dbReference type="Proteomes" id="UP000502260"/>
    </source>
</evidence>
<dbReference type="PANTHER" id="PTHR44936">
    <property type="entry name" value="SENSOR PROTEIN CREC"/>
    <property type="match status" value="1"/>
</dbReference>
<evidence type="ECO:0000256" key="8">
    <source>
        <dbReference type="ARBA" id="ARBA00022777"/>
    </source>
</evidence>
<dbReference type="InterPro" id="IPR004358">
    <property type="entry name" value="Sig_transdc_His_kin-like_C"/>
</dbReference>
<evidence type="ECO:0000256" key="10">
    <source>
        <dbReference type="SAM" id="Phobius"/>
    </source>
</evidence>
<dbReference type="SUPFAM" id="SSF55874">
    <property type="entry name" value="ATPase domain of HSP90 chaperone/DNA topoisomerase II/histidine kinase"/>
    <property type="match status" value="1"/>
</dbReference>
<dbReference type="InterPro" id="IPR003594">
    <property type="entry name" value="HATPase_dom"/>
</dbReference>
<keyword evidence="8 12" id="KW-0418">Kinase</keyword>
<reference evidence="13" key="1">
    <citation type="submission" date="2020-03" db="EMBL/GenBank/DDBJ databases">
        <title>Complete genome sequence of sulfur-oxidizing bacterium skT11.</title>
        <authorList>
            <person name="Kanda M."/>
            <person name="Kojima H."/>
            <person name="Fukui M."/>
        </authorList>
    </citation>
    <scope>NUCLEOTIDE SEQUENCE [LARGE SCALE GENOMIC DNA]</scope>
    <source>
        <strain evidence="13">skT11</strain>
    </source>
</reference>
<dbReference type="InterPro" id="IPR003661">
    <property type="entry name" value="HisK_dim/P_dom"/>
</dbReference>
<dbReference type="Gene3D" id="1.10.287.130">
    <property type="match status" value="1"/>
</dbReference>
<dbReference type="EC" id="2.7.13.3" evidence="3"/>
<dbReference type="SMART" id="SM00388">
    <property type="entry name" value="HisKA"/>
    <property type="match status" value="1"/>
</dbReference>
<dbReference type="KEGG" id="slac:SKTS_00690"/>
<evidence type="ECO:0000256" key="2">
    <source>
        <dbReference type="ARBA" id="ARBA00004651"/>
    </source>
</evidence>
<dbReference type="GO" id="GO:0000155">
    <property type="term" value="F:phosphorelay sensor kinase activity"/>
    <property type="evidence" value="ECO:0007669"/>
    <property type="project" value="InterPro"/>
</dbReference>
<evidence type="ECO:0000256" key="1">
    <source>
        <dbReference type="ARBA" id="ARBA00000085"/>
    </source>
</evidence>
<dbReference type="AlphaFoldDB" id="A0A6F8V5S8"/>
<comment type="subcellular location">
    <subcellularLocation>
        <location evidence="2">Cell membrane</location>
        <topology evidence="2">Multi-pass membrane protein</topology>
    </subcellularLocation>
</comment>
<dbReference type="InterPro" id="IPR050980">
    <property type="entry name" value="2C_sensor_his_kinase"/>
</dbReference>
<feature type="transmembrane region" description="Helical" evidence="10">
    <location>
        <begin position="47"/>
        <end position="67"/>
    </location>
</feature>
<keyword evidence="6" id="KW-0808">Transferase</keyword>
<keyword evidence="4" id="KW-1003">Cell membrane</keyword>
<organism evidence="12 13">
    <name type="scientific">Sulfurimicrobium lacus</name>
    <dbReference type="NCBI Taxonomy" id="2715678"/>
    <lineage>
        <taxon>Bacteria</taxon>
        <taxon>Pseudomonadati</taxon>
        <taxon>Pseudomonadota</taxon>
        <taxon>Betaproteobacteria</taxon>
        <taxon>Nitrosomonadales</taxon>
        <taxon>Sulfuricellaceae</taxon>
        <taxon>Sulfurimicrobium</taxon>
    </lineage>
</organism>
<dbReference type="Pfam" id="PF00512">
    <property type="entry name" value="HisKA"/>
    <property type="match status" value="1"/>
</dbReference>
<dbReference type="Proteomes" id="UP000502260">
    <property type="component" value="Chromosome"/>
</dbReference>
<keyword evidence="7" id="KW-0547">Nucleotide-binding</keyword>
<evidence type="ECO:0000256" key="5">
    <source>
        <dbReference type="ARBA" id="ARBA00022553"/>
    </source>
</evidence>
<dbReference type="InterPro" id="IPR036097">
    <property type="entry name" value="HisK_dim/P_sf"/>
</dbReference>
<evidence type="ECO:0000313" key="12">
    <source>
        <dbReference type="EMBL" id="BCB25183.1"/>
    </source>
</evidence>
<dbReference type="PANTHER" id="PTHR44936:SF10">
    <property type="entry name" value="SENSOR PROTEIN RSTB"/>
    <property type="match status" value="1"/>
</dbReference>
<evidence type="ECO:0000256" key="6">
    <source>
        <dbReference type="ARBA" id="ARBA00022679"/>
    </source>
</evidence>
<evidence type="ECO:0000259" key="11">
    <source>
        <dbReference type="PROSITE" id="PS50109"/>
    </source>
</evidence>
<feature type="transmembrane region" description="Helical" evidence="10">
    <location>
        <begin position="156"/>
        <end position="179"/>
    </location>
</feature>
<keyword evidence="13" id="KW-1185">Reference proteome</keyword>